<dbReference type="NCBIfam" id="TIGR00328">
    <property type="entry name" value="flhB"/>
    <property type="match status" value="1"/>
</dbReference>
<keyword evidence="4 13" id="KW-0813">Transport</keyword>
<keyword evidence="7 13" id="KW-1005">Bacterial flagellum biogenesis</keyword>
<dbReference type="GO" id="GO:0044780">
    <property type="term" value="P:bacterial-type flagellum assembly"/>
    <property type="evidence" value="ECO:0007669"/>
    <property type="project" value="InterPro"/>
</dbReference>
<keyword evidence="15" id="KW-0966">Cell projection</keyword>
<evidence type="ECO:0000256" key="14">
    <source>
        <dbReference type="SAM" id="MobiDB-lite"/>
    </source>
</evidence>
<comment type="similarity">
    <text evidence="2 13">Belongs to the type III secretion exporter family.</text>
</comment>
<feature type="transmembrane region" description="Helical" evidence="13">
    <location>
        <begin position="35"/>
        <end position="56"/>
    </location>
</feature>
<keyword evidence="15" id="KW-0282">Flagellum</keyword>
<dbReference type="PANTHER" id="PTHR30531">
    <property type="entry name" value="FLAGELLAR BIOSYNTHETIC PROTEIN FLHB"/>
    <property type="match status" value="1"/>
</dbReference>
<evidence type="ECO:0000313" key="16">
    <source>
        <dbReference type="Proteomes" id="UP000219068"/>
    </source>
</evidence>
<keyword evidence="5 13" id="KW-1003">Cell membrane</keyword>
<evidence type="ECO:0000256" key="10">
    <source>
        <dbReference type="ARBA" id="ARBA00023136"/>
    </source>
</evidence>
<sequence length="358" mass="39913">MGMADEDDSQKTEDPTSKKLEDARKKGQVPVSKEVGNFMLLFGGGLVMTMMAPGMAQSVRDLAVGFIEHPHMYDVSQAGLPVLMKDVLLGMLYVLGIPFVLLMFFAAAGHLLQNGLVIAVERISPKPDKLNPLNGAKNLFSMKNMVEFVKNVFKIVLVGAVLGFVIVPELMDVELYPQMPIEMALERLYDMIIILMIAAISLTAVIAGLDFAYQRYEFTKQMKMSKQEIKDEYKQTEGSPEIKAKVRQIRMQRAQQRMMQNVPSADVVITNPTHYAVALKYDVGVMEAPMCVAKGQDNIALKIREVAEENNVTIMENPPVARALFATVEVDQEIPPEHYKAVAEIISFVFRQRGKKLG</sequence>
<name>A0A285RMI5_9PROT</name>
<feature type="transmembrane region" description="Helical" evidence="13">
    <location>
        <begin position="90"/>
        <end position="112"/>
    </location>
</feature>
<dbReference type="GO" id="GO:0009306">
    <property type="term" value="P:protein secretion"/>
    <property type="evidence" value="ECO:0007669"/>
    <property type="project" value="InterPro"/>
</dbReference>
<feature type="transmembrane region" description="Helical" evidence="13">
    <location>
        <begin position="152"/>
        <end position="171"/>
    </location>
</feature>
<evidence type="ECO:0000256" key="2">
    <source>
        <dbReference type="ARBA" id="ARBA00010690"/>
    </source>
</evidence>
<gene>
    <name evidence="13" type="primary">flhB</name>
    <name evidence="15" type="ORF">SAMN05428964_1011544</name>
</gene>
<evidence type="ECO:0000256" key="6">
    <source>
        <dbReference type="ARBA" id="ARBA00022692"/>
    </source>
</evidence>
<dbReference type="FunFam" id="3.40.1690.10:FF:000001">
    <property type="entry name" value="Flagellar biosynthetic protein FlhB"/>
    <property type="match status" value="1"/>
</dbReference>
<feature type="region of interest" description="Disordered" evidence="14">
    <location>
        <begin position="1"/>
        <end position="28"/>
    </location>
</feature>
<dbReference type="PANTHER" id="PTHR30531:SF12">
    <property type="entry name" value="FLAGELLAR BIOSYNTHETIC PROTEIN FLHB"/>
    <property type="match status" value="1"/>
</dbReference>
<dbReference type="Gene3D" id="3.40.1690.10">
    <property type="entry name" value="secretion proteins EscU"/>
    <property type="match status" value="1"/>
</dbReference>
<feature type="transmembrane region" description="Helical" evidence="13">
    <location>
        <begin position="191"/>
        <end position="213"/>
    </location>
</feature>
<keyword evidence="9 13" id="KW-1133">Transmembrane helix</keyword>
<dbReference type="InterPro" id="IPR006136">
    <property type="entry name" value="FlhB"/>
</dbReference>
<evidence type="ECO:0000256" key="1">
    <source>
        <dbReference type="ARBA" id="ARBA00004651"/>
    </source>
</evidence>
<keyword evidence="15" id="KW-0969">Cilium</keyword>
<keyword evidence="8 13" id="KW-0653">Protein transport</keyword>
<comment type="function">
    <text evidence="12 13">Required for formation of the rod structure in the basal body of the flagellar apparatus. Together with FliI and FliH, may constitute the export apparatus of flagellin.</text>
</comment>
<comment type="subcellular location">
    <subcellularLocation>
        <location evidence="1">Cell membrane</location>
        <topology evidence="1">Multi-pass membrane protein</topology>
    </subcellularLocation>
</comment>
<dbReference type="Pfam" id="PF01312">
    <property type="entry name" value="Bac_export_2"/>
    <property type="match status" value="1"/>
</dbReference>
<dbReference type="InterPro" id="IPR006135">
    <property type="entry name" value="T3SS_substrate_exporter"/>
</dbReference>
<accession>A0A285RMI5</accession>
<evidence type="ECO:0000256" key="11">
    <source>
        <dbReference type="ARBA" id="ARBA00023225"/>
    </source>
</evidence>
<keyword evidence="11 13" id="KW-1006">Bacterial flagellum protein export</keyword>
<dbReference type="EMBL" id="OBMM01000001">
    <property type="protein sequence ID" value="SOB95333.1"/>
    <property type="molecule type" value="Genomic_DNA"/>
</dbReference>
<evidence type="ECO:0000256" key="5">
    <source>
        <dbReference type="ARBA" id="ARBA00022475"/>
    </source>
</evidence>
<evidence type="ECO:0000256" key="7">
    <source>
        <dbReference type="ARBA" id="ARBA00022795"/>
    </source>
</evidence>
<keyword evidence="6 13" id="KW-0812">Transmembrane</keyword>
<evidence type="ECO:0000256" key="8">
    <source>
        <dbReference type="ARBA" id="ARBA00022927"/>
    </source>
</evidence>
<evidence type="ECO:0000256" key="3">
    <source>
        <dbReference type="ARBA" id="ARBA00021622"/>
    </source>
</evidence>
<dbReference type="InterPro" id="IPR029025">
    <property type="entry name" value="T3SS_substrate_exporter_C"/>
</dbReference>
<dbReference type="SUPFAM" id="SSF160544">
    <property type="entry name" value="EscU C-terminal domain-like"/>
    <property type="match status" value="1"/>
</dbReference>
<keyword evidence="10 13" id="KW-0472">Membrane</keyword>
<evidence type="ECO:0000313" key="15">
    <source>
        <dbReference type="EMBL" id="SOB95333.1"/>
    </source>
</evidence>
<evidence type="ECO:0000256" key="9">
    <source>
        <dbReference type="ARBA" id="ARBA00022989"/>
    </source>
</evidence>
<reference evidence="15 16" key="1">
    <citation type="submission" date="2017-08" db="EMBL/GenBank/DDBJ databases">
        <authorList>
            <person name="de Groot N.N."/>
        </authorList>
    </citation>
    <scope>NUCLEOTIDE SEQUENCE [LARGE SCALE GENOMIC DNA]</scope>
    <source>
        <strain evidence="15 16">USBA 78</strain>
    </source>
</reference>
<proteinExistence type="inferred from homology"/>
<dbReference type="Gene3D" id="6.10.250.2080">
    <property type="match status" value="1"/>
</dbReference>
<evidence type="ECO:0000256" key="12">
    <source>
        <dbReference type="ARBA" id="ARBA00025078"/>
    </source>
</evidence>
<dbReference type="AlphaFoldDB" id="A0A285RMI5"/>
<evidence type="ECO:0000256" key="4">
    <source>
        <dbReference type="ARBA" id="ARBA00022448"/>
    </source>
</evidence>
<dbReference type="PRINTS" id="PR00950">
    <property type="entry name" value="TYPE3IMSPROT"/>
</dbReference>
<dbReference type="Proteomes" id="UP000219068">
    <property type="component" value="Unassembled WGS sequence"/>
</dbReference>
<evidence type="ECO:0000256" key="13">
    <source>
        <dbReference type="RuleBase" id="RU364091"/>
    </source>
</evidence>
<feature type="compositionally biased region" description="Basic and acidic residues" evidence="14">
    <location>
        <begin position="9"/>
        <end position="25"/>
    </location>
</feature>
<dbReference type="GO" id="GO:0005886">
    <property type="term" value="C:plasma membrane"/>
    <property type="evidence" value="ECO:0007669"/>
    <property type="project" value="UniProtKB-SubCell"/>
</dbReference>
<organism evidence="15 16">
    <name type="scientific">Thalassospira xiamenensis</name>
    <dbReference type="NCBI Taxonomy" id="220697"/>
    <lineage>
        <taxon>Bacteria</taxon>
        <taxon>Pseudomonadati</taxon>
        <taxon>Pseudomonadota</taxon>
        <taxon>Alphaproteobacteria</taxon>
        <taxon>Rhodospirillales</taxon>
        <taxon>Thalassospiraceae</taxon>
        <taxon>Thalassospira</taxon>
    </lineage>
</organism>
<protein>
    <recommendedName>
        <fullName evidence="3 13">Flagellar biosynthetic protein FlhB</fullName>
    </recommendedName>
</protein>